<sequence length="133" mass="15441">MGVTLNDTLIQKYDLNLGTYYFYDQYIIAKIKEGEVITLGKLDDLIPVVLKHFGDGRPFTYISDRVNSHSIVPTDYLNCPLRYMDNFKGYGVVTYNPISTISTEIEKHFAQRPFFNFKNLQDAIEWTKNEALK</sequence>
<dbReference type="RefSeq" id="WP_378295198.1">
    <property type="nucleotide sequence ID" value="NZ_JBHULE010000035.1"/>
</dbReference>
<evidence type="ECO:0008006" key="3">
    <source>
        <dbReference type="Google" id="ProtNLM"/>
    </source>
</evidence>
<keyword evidence="2" id="KW-1185">Reference proteome</keyword>
<name>A0ABW5LM62_9FLAO</name>
<accession>A0ABW5LM62</accession>
<dbReference type="Proteomes" id="UP001597319">
    <property type="component" value="Unassembled WGS sequence"/>
</dbReference>
<gene>
    <name evidence="1" type="ORF">ACFSR1_22070</name>
</gene>
<evidence type="ECO:0000313" key="2">
    <source>
        <dbReference type="Proteomes" id="UP001597319"/>
    </source>
</evidence>
<proteinExistence type="predicted"/>
<protein>
    <recommendedName>
        <fullName evidence="3">STAS/SEC14 domain-containing protein</fullName>
    </recommendedName>
</protein>
<evidence type="ECO:0000313" key="1">
    <source>
        <dbReference type="EMBL" id="MFD2565381.1"/>
    </source>
</evidence>
<reference evidence="2" key="1">
    <citation type="journal article" date="2019" name="Int. J. Syst. Evol. Microbiol.">
        <title>The Global Catalogue of Microorganisms (GCM) 10K type strain sequencing project: providing services to taxonomists for standard genome sequencing and annotation.</title>
        <authorList>
            <consortium name="The Broad Institute Genomics Platform"/>
            <consortium name="The Broad Institute Genome Sequencing Center for Infectious Disease"/>
            <person name="Wu L."/>
            <person name="Ma J."/>
        </authorList>
    </citation>
    <scope>NUCLEOTIDE SEQUENCE [LARGE SCALE GENOMIC DNA]</scope>
    <source>
        <strain evidence="2">KCTC 52274</strain>
    </source>
</reference>
<comment type="caution">
    <text evidence="1">The sequence shown here is derived from an EMBL/GenBank/DDBJ whole genome shotgun (WGS) entry which is preliminary data.</text>
</comment>
<organism evidence="1 2">
    <name type="scientific">Aquimarina rubra</name>
    <dbReference type="NCBI Taxonomy" id="1920033"/>
    <lineage>
        <taxon>Bacteria</taxon>
        <taxon>Pseudomonadati</taxon>
        <taxon>Bacteroidota</taxon>
        <taxon>Flavobacteriia</taxon>
        <taxon>Flavobacteriales</taxon>
        <taxon>Flavobacteriaceae</taxon>
        <taxon>Aquimarina</taxon>
    </lineage>
</organism>
<dbReference type="EMBL" id="JBHULE010000035">
    <property type="protein sequence ID" value="MFD2565381.1"/>
    <property type="molecule type" value="Genomic_DNA"/>
</dbReference>